<keyword evidence="1" id="KW-0418">Kinase</keyword>
<name>A0A2X0KFV2_9ACTN</name>
<dbReference type="EMBL" id="QKYN01000037">
    <property type="protein sequence ID" value="RAG85720.1"/>
    <property type="molecule type" value="Genomic_DNA"/>
</dbReference>
<keyword evidence="2" id="KW-1185">Reference proteome</keyword>
<comment type="caution">
    <text evidence="1">The sequence shown here is derived from an EMBL/GenBank/DDBJ whole genome shotgun (WGS) entry which is preliminary data.</text>
</comment>
<dbReference type="GO" id="GO:0016301">
    <property type="term" value="F:kinase activity"/>
    <property type="evidence" value="ECO:0007669"/>
    <property type="project" value="UniProtKB-KW"/>
</dbReference>
<keyword evidence="1" id="KW-0808">Transferase</keyword>
<accession>A0A2X0KFV2</accession>
<organism evidence="1 2">
    <name type="scientific">Streptacidiphilus pinicola</name>
    <dbReference type="NCBI Taxonomy" id="2219663"/>
    <lineage>
        <taxon>Bacteria</taxon>
        <taxon>Bacillati</taxon>
        <taxon>Actinomycetota</taxon>
        <taxon>Actinomycetes</taxon>
        <taxon>Kitasatosporales</taxon>
        <taxon>Streptomycetaceae</taxon>
        <taxon>Streptacidiphilus</taxon>
    </lineage>
</organism>
<dbReference type="Proteomes" id="UP000248889">
    <property type="component" value="Unassembled WGS sequence"/>
</dbReference>
<dbReference type="RefSeq" id="WP_111500422.1">
    <property type="nucleotide sequence ID" value="NZ_QKYN01000037.1"/>
</dbReference>
<proteinExistence type="predicted"/>
<dbReference type="SUPFAM" id="SSF52540">
    <property type="entry name" value="P-loop containing nucleoside triphosphate hydrolases"/>
    <property type="match status" value="1"/>
</dbReference>
<dbReference type="OrthoDB" id="9781848at2"/>
<sequence length="175" mass="19147">MTVGEPTTRLVILRGNSASGKSSVAEGIRRRFGRGVALVQQDVLRRQVLREPDIPGCHAIGLIDTVARYSLDHGFHVVVEGILNSDRYGAMLEALRRDHCGLTRMYYLDVPFEETLVRHAGKPESAEFGASEMRAWYRELDLLPGAVETVVPSTSSLQATVDLVLRDSGLAGNGD</sequence>
<gene>
    <name evidence="1" type="ORF">DN069_09400</name>
</gene>
<dbReference type="Gene3D" id="3.40.50.300">
    <property type="entry name" value="P-loop containing nucleotide triphosphate hydrolases"/>
    <property type="match status" value="1"/>
</dbReference>
<evidence type="ECO:0000313" key="1">
    <source>
        <dbReference type="EMBL" id="RAG85720.1"/>
    </source>
</evidence>
<reference evidence="1 2" key="1">
    <citation type="submission" date="2018-06" db="EMBL/GenBank/DDBJ databases">
        <title>Streptacidiphilus pinicola sp. nov., isolated from pine grove soil.</title>
        <authorList>
            <person name="Roh S.G."/>
            <person name="Park S."/>
            <person name="Kim M.-K."/>
            <person name="Yun B.-R."/>
            <person name="Park J."/>
            <person name="Kim M.J."/>
            <person name="Kim Y.S."/>
            <person name="Kim S.B."/>
        </authorList>
    </citation>
    <scope>NUCLEOTIDE SEQUENCE [LARGE SCALE GENOMIC DNA]</scope>
    <source>
        <strain evidence="1 2">MMS16-CNU450</strain>
    </source>
</reference>
<dbReference type="InterPro" id="IPR027417">
    <property type="entry name" value="P-loop_NTPase"/>
</dbReference>
<protein>
    <submittedName>
        <fullName evidence="1">Kinase</fullName>
    </submittedName>
</protein>
<evidence type="ECO:0000313" key="2">
    <source>
        <dbReference type="Proteomes" id="UP000248889"/>
    </source>
</evidence>
<dbReference type="AlphaFoldDB" id="A0A2X0KFV2"/>